<feature type="region of interest" description="Disordered" evidence="1">
    <location>
        <begin position="105"/>
        <end position="134"/>
    </location>
</feature>
<dbReference type="AlphaFoldDB" id="A0A1B8Q8S3"/>
<dbReference type="STRING" id="34059.A9308_01350"/>
<evidence type="ECO:0000256" key="1">
    <source>
        <dbReference type="SAM" id="MobiDB-lite"/>
    </source>
</evidence>
<dbReference type="Proteomes" id="UP000092508">
    <property type="component" value="Unassembled WGS sequence"/>
</dbReference>
<reference evidence="2 3" key="1">
    <citation type="submission" date="2016-06" db="EMBL/GenBank/DDBJ databases">
        <title>Draft genome of Moraxella atlantae CCUG 66109.</title>
        <authorList>
            <person name="Salva-Serra F."/>
            <person name="Engstrom-Jakobsson H."/>
            <person name="Thorell K."/>
            <person name="Gonzales-Siles L."/>
            <person name="Karlsson R."/>
            <person name="Boulund F."/>
            <person name="Engstrand L."/>
            <person name="Kristiansson E."/>
            <person name="Moore E."/>
        </authorList>
    </citation>
    <scope>NUCLEOTIDE SEQUENCE [LARGE SCALE GENOMIC DNA]</scope>
    <source>
        <strain evidence="2 3">CCUG 66109</strain>
    </source>
</reference>
<evidence type="ECO:0000313" key="3">
    <source>
        <dbReference type="Proteomes" id="UP000092508"/>
    </source>
</evidence>
<comment type="caution">
    <text evidence="2">The sequence shown here is derived from an EMBL/GenBank/DDBJ whole genome shotgun (WGS) entry which is preliminary data.</text>
</comment>
<gene>
    <name evidence="2" type="ORF">A9308_01350</name>
</gene>
<organism evidence="2 3">
    <name type="scientific">Faucicola atlantae</name>
    <dbReference type="NCBI Taxonomy" id="34059"/>
    <lineage>
        <taxon>Bacteria</taxon>
        <taxon>Pseudomonadati</taxon>
        <taxon>Pseudomonadota</taxon>
        <taxon>Gammaproteobacteria</taxon>
        <taxon>Moraxellales</taxon>
        <taxon>Moraxellaceae</taxon>
        <taxon>Faucicola</taxon>
    </lineage>
</organism>
<name>A0A1B8Q8S3_9GAMM</name>
<dbReference type="RefSeq" id="WP_067238901.1">
    <property type="nucleotide sequence ID" value="NZ_LZMZ01000053.1"/>
</dbReference>
<dbReference type="OrthoDB" id="6657773at2"/>
<protein>
    <submittedName>
        <fullName evidence="2">Uncharacterized protein</fullName>
    </submittedName>
</protein>
<evidence type="ECO:0000313" key="2">
    <source>
        <dbReference type="EMBL" id="OBX73113.1"/>
    </source>
</evidence>
<dbReference type="EMBL" id="LZMZ01000053">
    <property type="protein sequence ID" value="OBX73113.1"/>
    <property type="molecule type" value="Genomic_DNA"/>
</dbReference>
<proteinExistence type="predicted"/>
<accession>A0A1B8Q8S3</accession>
<sequence length="168" mass="19105">MLPTIDVIFFHPVKKFSVLYRGGKLWQLPRLDFNAQSLAYAKPYTGNPEELFIAANQQPSDIALNTELLTLDLPATLVGRNVPQFEHWWQANRYHYRDMIRQKADAQARAKSVPHHGVSPQPQPHVKPNSDHLTSQNLHQTTASDAQVTTNQSDAIFDELLAELIRDL</sequence>